<name>A0AAV1RAF5_9ROSI</name>
<evidence type="ECO:0000313" key="1">
    <source>
        <dbReference type="EMBL" id="CAK7330005.1"/>
    </source>
</evidence>
<protein>
    <submittedName>
        <fullName evidence="1">Uncharacterized protein</fullName>
    </submittedName>
</protein>
<dbReference type="EMBL" id="CAWUPB010000913">
    <property type="protein sequence ID" value="CAK7330005.1"/>
    <property type="molecule type" value="Genomic_DNA"/>
</dbReference>
<reference evidence="1 2" key="1">
    <citation type="submission" date="2024-01" db="EMBL/GenBank/DDBJ databases">
        <authorList>
            <person name="Waweru B."/>
        </authorList>
    </citation>
    <scope>NUCLEOTIDE SEQUENCE [LARGE SCALE GENOMIC DNA]</scope>
</reference>
<gene>
    <name evidence="1" type="ORF">DCAF_LOCUS7725</name>
</gene>
<accession>A0AAV1RAF5</accession>
<sequence>MMFRLIDRHGNEFQRCFMALGVGDFHGATVGFDEVDGGWRCKWISGEKEREKRCSSQRIRVDWWKRWGGFGRVLMEMAVGEVRDGW</sequence>
<organism evidence="1 2">
    <name type="scientific">Dovyalis caffra</name>
    <dbReference type="NCBI Taxonomy" id="77055"/>
    <lineage>
        <taxon>Eukaryota</taxon>
        <taxon>Viridiplantae</taxon>
        <taxon>Streptophyta</taxon>
        <taxon>Embryophyta</taxon>
        <taxon>Tracheophyta</taxon>
        <taxon>Spermatophyta</taxon>
        <taxon>Magnoliopsida</taxon>
        <taxon>eudicotyledons</taxon>
        <taxon>Gunneridae</taxon>
        <taxon>Pentapetalae</taxon>
        <taxon>rosids</taxon>
        <taxon>fabids</taxon>
        <taxon>Malpighiales</taxon>
        <taxon>Salicaceae</taxon>
        <taxon>Flacourtieae</taxon>
        <taxon>Dovyalis</taxon>
    </lineage>
</organism>
<dbReference type="AlphaFoldDB" id="A0AAV1RAF5"/>
<comment type="caution">
    <text evidence="1">The sequence shown here is derived from an EMBL/GenBank/DDBJ whole genome shotgun (WGS) entry which is preliminary data.</text>
</comment>
<keyword evidence="2" id="KW-1185">Reference proteome</keyword>
<proteinExistence type="predicted"/>
<dbReference type="Proteomes" id="UP001314170">
    <property type="component" value="Unassembled WGS sequence"/>
</dbReference>
<evidence type="ECO:0000313" key="2">
    <source>
        <dbReference type="Proteomes" id="UP001314170"/>
    </source>
</evidence>